<keyword evidence="7" id="KW-0630">Potassium</keyword>
<keyword evidence="3" id="KW-0813">Transport</keyword>
<dbReference type="InterPro" id="IPR010617">
    <property type="entry name" value="TMEM175-like"/>
</dbReference>
<dbReference type="Proteomes" id="UP000018720">
    <property type="component" value="Unassembled WGS sequence"/>
</dbReference>
<evidence type="ECO:0000256" key="10">
    <source>
        <dbReference type="ARBA" id="ARBA00023136"/>
    </source>
</evidence>
<dbReference type="EMBL" id="AHOM02000010">
    <property type="protein sequence ID" value="EJZ40553.1"/>
    <property type="molecule type" value="Genomic_DNA"/>
</dbReference>
<feature type="transmembrane region" description="Helical" evidence="13">
    <location>
        <begin position="73"/>
        <end position="93"/>
    </location>
</feature>
<evidence type="ECO:0000256" key="6">
    <source>
        <dbReference type="ARBA" id="ARBA00022826"/>
    </source>
</evidence>
<evidence type="ECO:0000256" key="3">
    <source>
        <dbReference type="ARBA" id="ARBA00022448"/>
    </source>
</evidence>
<reference evidence="14 15" key="1">
    <citation type="submission" date="2012-08" db="EMBL/GenBank/DDBJ databases">
        <authorList>
            <person name="Harkins D.M."/>
            <person name="Durkin A.S."/>
            <person name="Selengut J.D."/>
            <person name="Sanka R."/>
            <person name="DePew J."/>
            <person name="Purushe J."/>
            <person name="Matthias M.A."/>
            <person name="Vinetz J.M."/>
            <person name="Sutton G.G."/>
            <person name="Nelson W.C."/>
            <person name="Fouts D.E."/>
        </authorList>
    </citation>
    <scope>NUCLEOTIDE SEQUENCE [LARGE SCALE GENOMIC DNA]</scope>
    <source>
        <strain evidence="14 15">MMD4847</strain>
    </source>
</reference>
<comment type="catalytic activity">
    <reaction evidence="12">
        <text>K(+)(in) = K(+)(out)</text>
        <dbReference type="Rhea" id="RHEA:29463"/>
        <dbReference type="ChEBI" id="CHEBI:29103"/>
    </reaction>
</comment>
<evidence type="ECO:0000256" key="1">
    <source>
        <dbReference type="ARBA" id="ARBA00004141"/>
    </source>
</evidence>
<sequence length="233" mass="26544">MKKMAAKKTRPKKQIETITTSQPTPVLTESGRTVAYSDAIFSIALTLMALEIKIPTPEQIGSKNLLVALGEAWPAYLSFLISFMIITVVWTNHHTIFRYVKYVDHNLTILNNLLLLNIIIIPFCSEMLGEYILLDNENSKIAALIYGGWVALGGIPFNLVWRYGVKKEYLRNPEADLAEIEMISKHFIKGPYIYSFVTILAFINVWLSIAGFVILILMYLVPTTWLFRKRKLA</sequence>
<gene>
    <name evidence="14" type="ORF">LEP1GSC178_0853</name>
</gene>
<feature type="transmembrane region" description="Helical" evidence="13">
    <location>
        <begin position="113"/>
        <end position="134"/>
    </location>
</feature>
<comment type="subcellular location">
    <subcellularLocation>
        <location evidence="1">Membrane</location>
        <topology evidence="1">Multi-pass membrane protein</topology>
    </subcellularLocation>
</comment>
<protein>
    <submittedName>
        <fullName evidence="14">PF06736 family protein</fullName>
    </submittedName>
</protein>
<keyword evidence="11" id="KW-0407">Ion channel</keyword>
<evidence type="ECO:0000313" key="14">
    <source>
        <dbReference type="EMBL" id="EJZ40553.1"/>
    </source>
</evidence>
<dbReference type="PANTHER" id="PTHR31462">
    <property type="entry name" value="ENDOSOMAL/LYSOSOMAL POTASSIUM CHANNEL TMEM175"/>
    <property type="match status" value="1"/>
</dbReference>
<evidence type="ECO:0000256" key="9">
    <source>
        <dbReference type="ARBA" id="ARBA00023065"/>
    </source>
</evidence>
<keyword evidence="5 13" id="KW-0812">Transmembrane</keyword>
<name>A0ABP2RDU4_9LEPT</name>
<evidence type="ECO:0000256" key="8">
    <source>
        <dbReference type="ARBA" id="ARBA00022989"/>
    </source>
</evidence>
<proteinExistence type="inferred from homology"/>
<comment type="caution">
    <text evidence="14">The sequence shown here is derived from an EMBL/GenBank/DDBJ whole genome shotgun (WGS) entry which is preliminary data.</text>
</comment>
<keyword evidence="10 13" id="KW-0472">Membrane</keyword>
<dbReference type="Pfam" id="PF06736">
    <property type="entry name" value="TMEM175"/>
    <property type="match status" value="1"/>
</dbReference>
<evidence type="ECO:0000256" key="4">
    <source>
        <dbReference type="ARBA" id="ARBA00022538"/>
    </source>
</evidence>
<comment type="similarity">
    <text evidence="2">Belongs to the TMEM175 family.</text>
</comment>
<feature type="transmembrane region" description="Helical" evidence="13">
    <location>
        <begin position="141"/>
        <end position="161"/>
    </location>
</feature>
<keyword evidence="6" id="KW-0631">Potassium channel</keyword>
<evidence type="ECO:0000313" key="15">
    <source>
        <dbReference type="Proteomes" id="UP000018720"/>
    </source>
</evidence>
<evidence type="ECO:0000256" key="12">
    <source>
        <dbReference type="ARBA" id="ARBA00034430"/>
    </source>
</evidence>
<organism evidence="14 15">
    <name type="scientific">Leptospira licerasiae str. MMD4847</name>
    <dbReference type="NCBI Taxonomy" id="1049971"/>
    <lineage>
        <taxon>Bacteria</taxon>
        <taxon>Pseudomonadati</taxon>
        <taxon>Spirochaetota</taxon>
        <taxon>Spirochaetia</taxon>
        <taxon>Leptospirales</taxon>
        <taxon>Leptospiraceae</taxon>
        <taxon>Leptospira</taxon>
    </lineage>
</organism>
<evidence type="ECO:0000256" key="13">
    <source>
        <dbReference type="SAM" id="Phobius"/>
    </source>
</evidence>
<accession>A0ABP2RDU4</accession>
<dbReference type="PANTHER" id="PTHR31462:SF5">
    <property type="entry name" value="ENDOSOMAL_LYSOSOMAL PROTON CHANNEL TMEM175"/>
    <property type="match status" value="1"/>
</dbReference>
<evidence type="ECO:0000256" key="2">
    <source>
        <dbReference type="ARBA" id="ARBA00006920"/>
    </source>
</evidence>
<feature type="transmembrane region" description="Helical" evidence="13">
    <location>
        <begin position="192"/>
        <end position="221"/>
    </location>
</feature>
<keyword evidence="4" id="KW-0633">Potassium transport</keyword>
<evidence type="ECO:0000256" key="11">
    <source>
        <dbReference type="ARBA" id="ARBA00023303"/>
    </source>
</evidence>
<dbReference type="RefSeq" id="WP_008594255.1">
    <property type="nucleotide sequence ID" value="NZ_AHOM02000010.1"/>
</dbReference>
<keyword evidence="9" id="KW-0406">Ion transport</keyword>
<keyword evidence="15" id="KW-1185">Reference proteome</keyword>
<evidence type="ECO:0000256" key="7">
    <source>
        <dbReference type="ARBA" id="ARBA00022958"/>
    </source>
</evidence>
<evidence type="ECO:0000256" key="5">
    <source>
        <dbReference type="ARBA" id="ARBA00022692"/>
    </source>
</evidence>
<keyword evidence="8 13" id="KW-1133">Transmembrane helix</keyword>